<dbReference type="AlphaFoldDB" id="A0A0E9Q365"/>
<organism evidence="1">
    <name type="scientific">Anguilla anguilla</name>
    <name type="common">European freshwater eel</name>
    <name type="synonym">Muraena anguilla</name>
    <dbReference type="NCBI Taxonomy" id="7936"/>
    <lineage>
        <taxon>Eukaryota</taxon>
        <taxon>Metazoa</taxon>
        <taxon>Chordata</taxon>
        <taxon>Craniata</taxon>
        <taxon>Vertebrata</taxon>
        <taxon>Euteleostomi</taxon>
        <taxon>Actinopterygii</taxon>
        <taxon>Neopterygii</taxon>
        <taxon>Teleostei</taxon>
        <taxon>Anguilliformes</taxon>
        <taxon>Anguillidae</taxon>
        <taxon>Anguilla</taxon>
    </lineage>
</organism>
<accession>A0A0E9Q365</accession>
<name>A0A0E9Q365_ANGAN</name>
<evidence type="ECO:0000313" key="1">
    <source>
        <dbReference type="EMBL" id="JAH10962.1"/>
    </source>
</evidence>
<reference evidence="1" key="2">
    <citation type="journal article" date="2015" name="Fish Shellfish Immunol.">
        <title>Early steps in the European eel (Anguilla anguilla)-Vibrio vulnificus interaction in the gills: Role of the RtxA13 toxin.</title>
        <authorList>
            <person name="Callol A."/>
            <person name="Pajuelo D."/>
            <person name="Ebbesson L."/>
            <person name="Teles M."/>
            <person name="MacKenzie S."/>
            <person name="Amaro C."/>
        </authorList>
    </citation>
    <scope>NUCLEOTIDE SEQUENCE</scope>
</reference>
<protein>
    <submittedName>
        <fullName evidence="1">Uncharacterized protein</fullName>
    </submittedName>
</protein>
<reference evidence="1" key="1">
    <citation type="submission" date="2014-11" db="EMBL/GenBank/DDBJ databases">
        <authorList>
            <person name="Amaro Gonzalez C."/>
        </authorList>
    </citation>
    <scope>NUCLEOTIDE SEQUENCE</scope>
</reference>
<dbReference type="EMBL" id="GBXM01097615">
    <property type="protein sequence ID" value="JAH10962.1"/>
    <property type="molecule type" value="Transcribed_RNA"/>
</dbReference>
<sequence>MSQSPRTLKRGSLYDQYGHLVRGPEPLPGAAAAIFIIITAT</sequence>
<proteinExistence type="predicted"/>